<dbReference type="EMBL" id="BAAAPZ010000002">
    <property type="protein sequence ID" value="GAA2090873.1"/>
    <property type="molecule type" value="Genomic_DNA"/>
</dbReference>
<evidence type="ECO:0000259" key="3">
    <source>
        <dbReference type="Pfam" id="PF08501"/>
    </source>
</evidence>
<name>A0ABN2WHE7_9MICO</name>
<dbReference type="InterPro" id="IPR036291">
    <property type="entry name" value="NAD(P)-bd_dom_sf"/>
</dbReference>
<dbReference type="SUPFAM" id="SSF53223">
    <property type="entry name" value="Aminoacid dehydrogenase-like, N-terminal domain"/>
    <property type="match status" value="1"/>
</dbReference>
<gene>
    <name evidence="4" type="ORF">GCM10009823_07630</name>
</gene>
<comment type="pathway">
    <text evidence="1">Metabolic intermediate biosynthesis; chorismate biosynthesis; chorismate from D-erythrose 4-phosphate and phosphoenolpyruvate: step 4/7.</text>
</comment>
<protein>
    <submittedName>
        <fullName evidence="4">Shikimate dehydrogenase</fullName>
    </submittedName>
</protein>
<dbReference type="Pfam" id="PF08501">
    <property type="entry name" value="Shikimate_dh_N"/>
    <property type="match status" value="1"/>
</dbReference>
<keyword evidence="5" id="KW-1185">Reference proteome</keyword>
<dbReference type="Proteomes" id="UP001500984">
    <property type="component" value="Unassembled WGS sequence"/>
</dbReference>
<dbReference type="InterPro" id="IPR022893">
    <property type="entry name" value="Shikimate_DH_fam"/>
</dbReference>
<accession>A0ABN2WHE7</accession>
<dbReference type="InterPro" id="IPR013708">
    <property type="entry name" value="Shikimate_DH-bd_N"/>
</dbReference>
<evidence type="ECO:0000256" key="2">
    <source>
        <dbReference type="ARBA" id="ARBA00023141"/>
    </source>
</evidence>
<dbReference type="PANTHER" id="PTHR21089">
    <property type="entry name" value="SHIKIMATE DEHYDROGENASE"/>
    <property type="match status" value="1"/>
</dbReference>
<reference evidence="4 5" key="1">
    <citation type="journal article" date="2019" name="Int. J. Syst. Evol. Microbiol.">
        <title>The Global Catalogue of Microorganisms (GCM) 10K type strain sequencing project: providing services to taxonomists for standard genome sequencing and annotation.</title>
        <authorList>
            <consortium name="The Broad Institute Genomics Platform"/>
            <consortium name="The Broad Institute Genome Sequencing Center for Infectious Disease"/>
            <person name="Wu L."/>
            <person name="Ma J."/>
        </authorList>
    </citation>
    <scope>NUCLEOTIDE SEQUENCE [LARGE SCALE GENOMIC DNA]</scope>
    <source>
        <strain evidence="4 5">JCM 15900</strain>
    </source>
</reference>
<proteinExistence type="predicted"/>
<evidence type="ECO:0000256" key="1">
    <source>
        <dbReference type="ARBA" id="ARBA00004871"/>
    </source>
</evidence>
<organism evidence="4 5">
    <name type="scientific">Brevibacterium salitolerans</name>
    <dbReference type="NCBI Taxonomy" id="1403566"/>
    <lineage>
        <taxon>Bacteria</taxon>
        <taxon>Bacillati</taxon>
        <taxon>Actinomycetota</taxon>
        <taxon>Actinomycetes</taxon>
        <taxon>Micrococcales</taxon>
        <taxon>Brevibacteriaceae</taxon>
        <taxon>Brevibacterium</taxon>
    </lineage>
</organism>
<keyword evidence="2" id="KW-0028">Amino-acid biosynthesis</keyword>
<keyword evidence="2" id="KW-0057">Aromatic amino acid biosynthesis</keyword>
<dbReference type="PANTHER" id="PTHR21089:SF1">
    <property type="entry name" value="BIFUNCTIONAL 3-DEHYDROQUINATE DEHYDRATASE_SHIKIMATE DEHYDROGENASE, CHLOROPLASTIC"/>
    <property type="match status" value="1"/>
</dbReference>
<comment type="caution">
    <text evidence="4">The sequence shown here is derived from an EMBL/GenBank/DDBJ whole genome shotgun (WGS) entry which is preliminary data.</text>
</comment>
<dbReference type="RefSeq" id="WP_344335290.1">
    <property type="nucleotide sequence ID" value="NZ_BAAAPZ010000002.1"/>
</dbReference>
<dbReference type="InterPro" id="IPR046346">
    <property type="entry name" value="Aminoacid_DH-like_N_sf"/>
</dbReference>
<dbReference type="Gene3D" id="3.40.50.720">
    <property type="entry name" value="NAD(P)-binding Rossmann-like Domain"/>
    <property type="match status" value="1"/>
</dbReference>
<evidence type="ECO:0000313" key="4">
    <source>
        <dbReference type="EMBL" id="GAA2090873.1"/>
    </source>
</evidence>
<evidence type="ECO:0000313" key="5">
    <source>
        <dbReference type="Proteomes" id="UP001500984"/>
    </source>
</evidence>
<feature type="domain" description="Shikimate dehydrogenase substrate binding N-terminal" evidence="3">
    <location>
        <begin position="15"/>
        <end position="100"/>
    </location>
</feature>
<dbReference type="SUPFAM" id="SSF51735">
    <property type="entry name" value="NAD(P)-binding Rossmann-fold domains"/>
    <property type="match status" value="1"/>
</dbReference>
<sequence length="303" mass="31092">MGEAQPGAAHCSFGVAGSPIAHSLSPLLHHAAAARLGLRDFSYGRVELTAERLEGWLDAQPGLRGLSLTMPLKHRLVELARSRGWVPDAAVEATGAANTLLLDPDTGMGEILNTDVAGIVAAIREGAEVSDGAGDRTAVWDEVDVLGAGATAGSALAAAAELGATRAQLFVRNRTRAAAAREVAEAVGIRAVVRDLPDWVPGERALTLSTLPAGAMGPGGVDHPLPAAIPGIVFDAGYAPAARGWQESLRAHGALVVDGSRMLLHQAVAQHVRFAALAGLPAGRAEAARADVRAAMDAALRSR</sequence>
<dbReference type="Gene3D" id="3.40.50.10860">
    <property type="entry name" value="Leucine Dehydrogenase, chain A, domain 1"/>
    <property type="match status" value="1"/>
</dbReference>